<feature type="domain" description="Protein SirB1 N-terminal" evidence="2">
    <location>
        <begin position="227"/>
        <end position="387"/>
    </location>
</feature>
<dbReference type="Proteomes" id="UP000279307">
    <property type="component" value="Chromosome 5"/>
</dbReference>
<accession>A0A026WBK2</accession>
<evidence type="ECO:0000313" key="3">
    <source>
        <dbReference type="EMBL" id="EZA53435.1"/>
    </source>
</evidence>
<dbReference type="Pfam" id="PF08755">
    <property type="entry name" value="YccV-like"/>
    <property type="match status" value="1"/>
</dbReference>
<sequence>MATIMCLSEDVIIHILRTNDIGIRDVVNFSSTCKHFRDMIENSNSCWRWKSYQRWPSLEKAFPKRQDVKNINFKELTKAGVKCMKELRHFLTEMNKKYYRHIYYERLEDTVSLRMRYDNNNHVNVNEEDIHLLIHPDEAAHPLNYYFLIDELTSLLKRSEESGYMDDLTNLYYGEKLLPYLKHYHLKEEWKEFINRPVEQQLLEEAATFFSQWYQPNKDISYSRIQKELNNITEQVMQQIRIEHPTHPIFSASHEQLSFWKNNNIDENQWNNEAGRQILDVLCKTLFQLSFQGLGEQAYRSRTFRREHVLIDHVLQERTGYIVSLAVVFQSVARRLGLRCDLISFPDHCFLTWKPNYNTNPDYEHCFYIDILNNGALLSKNDCPRIRGATKCPIKNFNTYSKINSIQLVLKLITCIELTDLFDQPKDIKERKGWLLELRHFIKPDDMDAITDLSYYYMDRKKSLSSLITSLQKNYYSVGFEEARRQFLLDKLQRNEEAISKFYKKSKLVRKHPKRRLSGMKFAVGMIVRTNLDTEGVITGWNPKKPNFRIRNTISSVSWYYAVLCEDERLYYISEVGLCKVNRPKPFNNSSFGKYFCRFEDNHYVPNELLANDYPFDISYLSNKS</sequence>
<name>A0A026WBK2_OOCBI</name>
<evidence type="ECO:0000313" key="4">
    <source>
        <dbReference type="EMBL" id="RLU22232.1"/>
    </source>
</evidence>
<feature type="domain" description="Hemimethylated DNA-binding" evidence="1">
    <location>
        <begin position="520"/>
        <end position="602"/>
    </location>
</feature>
<dbReference type="GO" id="GO:0003677">
    <property type="term" value="F:DNA binding"/>
    <property type="evidence" value="ECO:0007669"/>
    <property type="project" value="InterPro"/>
</dbReference>
<dbReference type="InterPro" id="IPR036623">
    <property type="entry name" value="Hemimethylated_DNA-bd_sf"/>
</dbReference>
<protein>
    <submittedName>
        <fullName evidence="3">F-box only protein</fullName>
    </submittedName>
</protein>
<dbReference type="EMBL" id="QOIP01000005">
    <property type="protein sequence ID" value="RLU22232.1"/>
    <property type="molecule type" value="Genomic_DNA"/>
</dbReference>
<evidence type="ECO:0000313" key="5">
    <source>
        <dbReference type="Proteomes" id="UP000053097"/>
    </source>
</evidence>
<dbReference type="Proteomes" id="UP000053097">
    <property type="component" value="Unassembled WGS sequence"/>
</dbReference>
<dbReference type="PANTHER" id="PTHR31350">
    <property type="entry name" value="SI:DKEY-261L7.2"/>
    <property type="match status" value="1"/>
</dbReference>
<dbReference type="InterPro" id="IPR032698">
    <property type="entry name" value="SirB1_N"/>
</dbReference>
<dbReference type="SUPFAM" id="SSF141255">
    <property type="entry name" value="YccV-like"/>
    <property type="match status" value="1"/>
</dbReference>
<dbReference type="InterPro" id="IPR011722">
    <property type="entry name" value="Hemimethylated_DNA-bd_dom"/>
</dbReference>
<dbReference type="SUPFAM" id="SSF81383">
    <property type="entry name" value="F-box domain"/>
    <property type="match status" value="1"/>
</dbReference>
<dbReference type="PANTHER" id="PTHR31350:SF21">
    <property type="entry name" value="F-BOX ONLY PROTEIN 21"/>
    <property type="match status" value="1"/>
</dbReference>
<reference evidence="4" key="2">
    <citation type="journal article" date="2018" name="Genome Res.">
        <title>The genomic architecture and molecular evolution of ant odorant receptors.</title>
        <authorList>
            <person name="McKenzie S.K."/>
            <person name="Kronauer D.J.C."/>
        </authorList>
    </citation>
    <scope>NUCLEOTIDE SEQUENCE [LARGE SCALE GENOMIC DNA]</scope>
    <source>
        <strain evidence="4">Clonal line C1</strain>
    </source>
</reference>
<dbReference type="OMA" id="KQPFYNV"/>
<dbReference type="OrthoDB" id="7544578at2759"/>
<reference evidence="4" key="3">
    <citation type="submission" date="2018-07" db="EMBL/GenBank/DDBJ databases">
        <authorList>
            <person name="Mckenzie S.K."/>
            <person name="Kronauer D.J.C."/>
        </authorList>
    </citation>
    <scope>NUCLEOTIDE SEQUENCE</scope>
    <source>
        <strain evidence="4">Clonal line C1</strain>
    </source>
</reference>
<gene>
    <name evidence="4" type="ORF">DMN91_004510</name>
    <name evidence="3" type="ORF">X777_06516</name>
</gene>
<dbReference type="Pfam" id="PF13369">
    <property type="entry name" value="Transglut_core2"/>
    <property type="match status" value="1"/>
</dbReference>
<dbReference type="AlphaFoldDB" id="A0A026WBK2"/>
<evidence type="ECO:0000259" key="1">
    <source>
        <dbReference type="Pfam" id="PF08755"/>
    </source>
</evidence>
<evidence type="ECO:0000259" key="2">
    <source>
        <dbReference type="Pfam" id="PF13369"/>
    </source>
</evidence>
<organism evidence="3 5">
    <name type="scientific">Ooceraea biroi</name>
    <name type="common">Clonal raider ant</name>
    <name type="synonym">Cerapachys biroi</name>
    <dbReference type="NCBI Taxonomy" id="2015173"/>
    <lineage>
        <taxon>Eukaryota</taxon>
        <taxon>Metazoa</taxon>
        <taxon>Ecdysozoa</taxon>
        <taxon>Arthropoda</taxon>
        <taxon>Hexapoda</taxon>
        <taxon>Insecta</taxon>
        <taxon>Pterygota</taxon>
        <taxon>Neoptera</taxon>
        <taxon>Endopterygota</taxon>
        <taxon>Hymenoptera</taxon>
        <taxon>Apocrita</taxon>
        <taxon>Aculeata</taxon>
        <taxon>Formicoidea</taxon>
        <taxon>Formicidae</taxon>
        <taxon>Dorylinae</taxon>
        <taxon>Ooceraea</taxon>
    </lineage>
</organism>
<dbReference type="InterPro" id="IPR036047">
    <property type="entry name" value="F-box-like_dom_sf"/>
</dbReference>
<proteinExistence type="predicted"/>
<reference evidence="3 5" key="1">
    <citation type="journal article" date="2014" name="Curr. Biol.">
        <title>The genome of the clonal raider ant Cerapachys biroi.</title>
        <authorList>
            <person name="Oxley P.R."/>
            <person name="Ji L."/>
            <person name="Fetter-Pruneda I."/>
            <person name="McKenzie S.K."/>
            <person name="Li C."/>
            <person name="Hu H."/>
            <person name="Zhang G."/>
            <person name="Kronauer D.J."/>
        </authorList>
    </citation>
    <scope>NUCLEOTIDE SEQUENCE [LARGE SCALE GENOMIC DNA]</scope>
</reference>
<dbReference type="EMBL" id="KK107293">
    <property type="protein sequence ID" value="EZA53435.1"/>
    <property type="molecule type" value="Genomic_DNA"/>
</dbReference>
<keyword evidence="5" id="KW-1185">Reference proteome</keyword>